<dbReference type="GO" id="GO:0005840">
    <property type="term" value="C:ribosome"/>
    <property type="evidence" value="ECO:0007669"/>
    <property type="project" value="UniProtKB-KW"/>
</dbReference>
<dbReference type="STRING" id="623744.A0A553RQE8"/>
<reference evidence="4 5" key="1">
    <citation type="journal article" date="2019" name="Sci. Data">
        <title>Hybrid genome assembly and annotation of Danionella translucida.</title>
        <authorList>
            <person name="Kadobianskyi M."/>
            <person name="Schulze L."/>
            <person name="Schuelke M."/>
            <person name="Judkewitz B."/>
        </authorList>
    </citation>
    <scope>NUCLEOTIDE SEQUENCE [LARGE SCALE GENOMIC DNA]</scope>
    <source>
        <strain evidence="4 5">Bolton</strain>
    </source>
</reference>
<dbReference type="InterPro" id="IPR016095">
    <property type="entry name" value="Ribosomal_uL1_3-a/b-sand"/>
</dbReference>
<evidence type="ECO:0000256" key="1">
    <source>
        <dbReference type="ARBA" id="ARBA00010531"/>
    </source>
</evidence>
<dbReference type="PANTHER" id="PTHR36427:SF3">
    <property type="entry name" value="LARGE RIBOSOMAL SUBUNIT PROTEIN UL1M"/>
    <property type="match status" value="1"/>
</dbReference>
<evidence type="ECO:0000313" key="5">
    <source>
        <dbReference type="Proteomes" id="UP000316079"/>
    </source>
</evidence>
<keyword evidence="2" id="KW-0689">Ribosomal protein</keyword>
<dbReference type="Proteomes" id="UP000316079">
    <property type="component" value="Unassembled WGS sequence"/>
</dbReference>
<protein>
    <recommendedName>
        <fullName evidence="6">Ribosomal protein L1</fullName>
    </recommendedName>
</protein>
<comment type="similarity">
    <text evidence="1">Belongs to the universal ribosomal protein uL1 family.</text>
</comment>
<dbReference type="SUPFAM" id="SSF56808">
    <property type="entry name" value="Ribosomal protein L1"/>
    <property type="match status" value="1"/>
</dbReference>
<dbReference type="OrthoDB" id="1747252at2759"/>
<evidence type="ECO:0008006" key="6">
    <source>
        <dbReference type="Google" id="ProtNLM"/>
    </source>
</evidence>
<dbReference type="AlphaFoldDB" id="A0A553RQE8"/>
<dbReference type="GO" id="GO:1990904">
    <property type="term" value="C:ribonucleoprotein complex"/>
    <property type="evidence" value="ECO:0007669"/>
    <property type="project" value="UniProtKB-KW"/>
</dbReference>
<keyword evidence="5" id="KW-1185">Reference proteome</keyword>
<dbReference type="PANTHER" id="PTHR36427">
    <property type="entry name" value="54S RIBOSOMAL PROTEIN L1, MITOCHONDRIAL"/>
    <property type="match status" value="1"/>
</dbReference>
<proteinExistence type="inferred from homology"/>
<sequence>MTANINVTQAENMAAPSLGVLRGLSRWQNMFTCRSPSVSCISPSADRHQSVRFYAAPKKKVKKEEAVPEKVEKVKRVIDNTNRHKPFGLTAWAPVDDVYVTRFYPKPVFNINVAIEMLKSFRKLDFTPENVPLYINLRLDMKLEKKKKIDPFVSTIKIPHTFREDNRVVFFTADPDNARIAIEHGASVAGGKELVQKVNNDGRGGGGLLN</sequence>
<comment type="caution">
    <text evidence="4">The sequence shown here is derived from an EMBL/GenBank/DDBJ whole genome shotgun (WGS) entry which is preliminary data.</text>
</comment>
<dbReference type="Gene3D" id="3.40.50.790">
    <property type="match status" value="1"/>
</dbReference>
<name>A0A553RQE8_9TELE</name>
<organism evidence="4 5">
    <name type="scientific">Danionella cerebrum</name>
    <dbReference type="NCBI Taxonomy" id="2873325"/>
    <lineage>
        <taxon>Eukaryota</taxon>
        <taxon>Metazoa</taxon>
        <taxon>Chordata</taxon>
        <taxon>Craniata</taxon>
        <taxon>Vertebrata</taxon>
        <taxon>Euteleostomi</taxon>
        <taxon>Actinopterygii</taxon>
        <taxon>Neopterygii</taxon>
        <taxon>Teleostei</taxon>
        <taxon>Ostariophysi</taxon>
        <taxon>Cypriniformes</taxon>
        <taxon>Danionidae</taxon>
        <taxon>Danioninae</taxon>
        <taxon>Danionella</taxon>
    </lineage>
</organism>
<evidence type="ECO:0000313" key="4">
    <source>
        <dbReference type="EMBL" id="TRZ04397.1"/>
    </source>
</evidence>
<dbReference type="EMBL" id="SRMA01000410">
    <property type="protein sequence ID" value="TRZ04397.1"/>
    <property type="molecule type" value="Genomic_DNA"/>
</dbReference>
<dbReference type="InterPro" id="IPR023674">
    <property type="entry name" value="Ribosomal_uL1-like"/>
</dbReference>
<feature type="non-terminal residue" evidence="4">
    <location>
        <position position="210"/>
    </location>
</feature>
<evidence type="ECO:0000256" key="2">
    <source>
        <dbReference type="ARBA" id="ARBA00022980"/>
    </source>
</evidence>
<keyword evidence="3" id="KW-0687">Ribonucleoprotein</keyword>
<gene>
    <name evidence="4" type="ORF">DNTS_017704</name>
</gene>
<accession>A0A553RQE8</accession>
<evidence type="ECO:0000256" key="3">
    <source>
        <dbReference type="ARBA" id="ARBA00023274"/>
    </source>
</evidence>